<feature type="compositionally biased region" description="Basic and acidic residues" evidence="1">
    <location>
        <begin position="248"/>
        <end position="261"/>
    </location>
</feature>
<dbReference type="STRING" id="1678841.TBC1_112137"/>
<name>A0A0S7BSY8_9BACT</name>
<dbReference type="AlphaFoldDB" id="A0A0S7BSY8"/>
<protein>
    <submittedName>
        <fullName evidence="2">Uncharacterized protein</fullName>
    </submittedName>
</protein>
<dbReference type="RefSeq" id="WP_062041999.1">
    <property type="nucleotide sequence ID" value="NZ_DF968182.1"/>
</dbReference>
<evidence type="ECO:0000313" key="2">
    <source>
        <dbReference type="EMBL" id="GAP43978.1"/>
    </source>
</evidence>
<keyword evidence="3" id="KW-1185">Reference proteome</keyword>
<evidence type="ECO:0000313" key="3">
    <source>
        <dbReference type="Proteomes" id="UP000053091"/>
    </source>
</evidence>
<proteinExistence type="predicted"/>
<dbReference type="OrthoDB" id="1417543at2"/>
<gene>
    <name evidence="2" type="ORF">TBC1_112137</name>
</gene>
<feature type="region of interest" description="Disordered" evidence="1">
    <location>
        <begin position="248"/>
        <end position="272"/>
    </location>
</feature>
<reference evidence="2" key="1">
    <citation type="journal article" date="2015" name="Genome Announc.">
        <title>Draft Genome Sequence of Bacteroidales Strain TBC1, a Novel Isolate from a Methanogenic Wastewater Treatment System.</title>
        <authorList>
            <person name="Tourlousse D.M."/>
            <person name="Matsuura N."/>
            <person name="Sun L."/>
            <person name="Toyonaga M."/>
            <person name="Kuroda K."/>
            <person name="Ohashi A."/>
            <person name="Cruz R."/>
            <person name="Yamaguchi T."/>
            <person name="Sekiguchi Y."/>
        </authorList>
    </citation>
    <scope>NUCLEOTIDE SEQUENCE [LARGE SCALE GENOMIC DNA]</scope>
    <source>
        <strain evidence="2">TBC1</strain>
    </source>
</reference>
<dbReference type="Proteomes" id="UP000053091">
    <property type="component" value="Unassembled WGS sequence"/>
</dbReference>
<organism evidence="2">
    <name type="scientific">Lentimicrobium saccharophilum</name>
    <dbReference type="NCBI Taxonomy" id="1678841"/>
    <lineage>
        <taxon>Bacteria</taxon>
        <taxon>Pseudomonadati</taxon>
        <taxon>Bacteroidota</taxon>
        <taxon>Bacteroidia</taxon>
        <taxon>Bacteroidales</taxon>
        <taxon>Lentimicrobiaceae</taxon>
        <taxon>Lentimicrobium</taxon>
    </lineage>
</organism>
<sequence>MRKPIDPSLRYPIPYGLDTNLEDRYMNIPINLLNGIFDNKDLACQKIIKFCLYHHARTRFQFGEMMERFELAAKFFGVKINSLLSNIVEGEFLYEDWIRRKSPRGGIKIKIFHDIAFNEKSEFEIALFCAHVGLKSILQNDSFKKTSFDALFARMAGYSSARNAEGRIPAILMKYQSRHYRLKLIFDLQKYWHLAYEADHTRGFYFSFRLNHEELWMEIQKSRIKRKTFQTELALKKKANREKARLFCGDQKKPPEPDIKSFHAINQNGQLQ</sequence>
<dbReference type="EMBL" id="DF968182">
    <property type="protein sequence ID" value="GAP43978.1"/>
    <property type="molecule type" value="Genomic_DNA"/>
</dbReference>
<evidence type="ECO:0000256" key="1">
    <source>
        <dbReference type="SAM" id="MobiDB-lite"/>
    </source>
</evidence>
<accession>A0A0S7BSY8</accession>